<dbReference type="NCBIfam" id="TIGR01549">
    <property type="entry name" value="HAD-SF-IA-v1"/>
    <property type="match status" value="1"/>
</dbReference>
<accession>A0A926NWP7</accession>
<comment type="similarity">
    <text evidence="4">Belongs to the HAD-like hydrolase superfamily. CbbY/CbbZ/Gph/YieH family.</text>
</comment>
<dbReference type="SFLD" id="SFLDG01129">
    <property type="entry name" value="C1.5:_HAD__Beta-PGM__Phosphata"/>
    <property type="match status" value="1"/>
</dbReference>
<evidence type="ECO:0000256" key="2">
    <source>
        <dbReference type="ARBA" id="ARBA00001946"/>
    </source>
</evidence>
<dbReference type="InterPro" id="IPR006439">
    <property type="entry name" value="HAD-SF_hydro_IA"/>
</dbReference>
<evidence type="ECO:0000256" key="1">
    <source>
        <dbReference type="ARBA" id="ARBA00000830"/>
    </source>
</evidence>
<dbReference type="SUPFAM" id="SSF56784">
    <property type="entry name" value="HAD-like"/>
    <property type="match status" value="1"/>
</dbReference>
<dbReference type="GO" id="GO:0005829">
    <property type="term" value="C:cytosol"/>
    <property type="evidence" value="ECO:0007669"/>
    <property type="project" value="TreeGrafter"/>
</dbReference>
<dbReference type="InterPro" id="IPR037512">
    <property type="entry name" value="PGPase_prok"/>
</dbReference>
<keyword evidence="9" id="KW-0119">Carbohydrate metabolism</keyword>
<dbReference type="GO" id="GO:0046872">
    <property type="term" value="F:metal ion binding"/>
    <property type="evidence" value="ECO:0007669"/>
    <property type="project" value="UniProtKB-KW"/>
</dbReference>
<name>A0A926NWP7_9HYPH</name>
<dbReference type="EC" id="3.1.3.18" evidence="5"/>
<dbReference type="GO" id="GO:0008967">
    <property type="term" value="F:phosphoglycolate phosphatase activity"/>
    <property type="evidence" value="ECO:0007669"/>
    <property type="project" value="UniProtKB-EC"/>
</dbReference>
<evidence type="ECO:0000256" key="7">
    <source>
        <dbReference type="ARBA" id="ARBA00022801"/>
    </source>
</evidence>
<comment type="caution">
    <text evidence="10">The sequence shown here is derived from an EMBL/GenBank/DDBJ whole genome shotgun (WGS) entry which is preliminary data.</text>
</comment>
<dbReference type="NCBIfam" id="TIGR01449">
    <property type="entry name" value="PGP_bact"/>
    <property type="match status" value="1"/>
</dbReference>
<proteinExistence type="inferred from homology"/>
<dbReference type="Gene3D" id="1.10.150.240">
    <property type="entry name" value="Putative phosphatase, domain 2"/>
    <property type="match status" value="1"/>
</dbReference>
<dbReference type="InterPro" id="IPR050155">
    <property type="entry name" value="HAD-like_hydrolase_sf"/>
</dbReference>
<dbReference type="SFLD" id="SFLDS00003">
    <property type="entry name" value="Haloacid_Dehalogenase"/>
    <property type="match status" value="1"/>
</dbReference>
<dbReference type="SFLD" id="SFLDG01135">
    <property type="entry name" value="C1.5.6:_HAD__Beta-PGM__Phospha"/>
    <property type="match status" value="1"/>
</dbReference>
<evidence type="ECO:0000256" key="9">
    <source>
        <dbReference type="ARBA" id="ARBA00023277"/>
    </source>
</evidence>
<reference evidence="10" key="1">
    <citation type="submission" date="2020-05" db="EMBL/GenBank/DDBJ databases">
        <title>Identification of trans-AT polyketide cluster in two marine bacteria, producers of a novel glutaramide-containing polyketide sesbanimide D and analogs.</title>
        <authorList>
            <person name="Kacar D."/>
            <person name="Rodriguez P."/>
            <person name="Canedo L."/>
            <person name="Gonzalez E."/>
            <person name="Galan B."/>
            <person name="De La Calle F."/>
            <person name="Garcia J.L."/>
        </authorList>
    </citation>
    <scope>NUCLEOTIDE SEQUENCE</scope>
    <source>
        <strain evidence="10">PHM038</strain>
    </source>
</reference>
<dbReference type="Gene3D" id="3.40.50.1000">
    <property type="entry name" value="HAD superfamily/HAD-like"/>
    <property type="match status" value="1"/>
</dbReference>
<evidence type="ECO:0000256" key="8">
    <source>
        <dbReference type="ARBA" id="ARBA00022842"/>
    </source>
</evidence>
<dbReference type="PANTHER" id="PTHR43434:SF1">
    <property type="entry name" value="PHOSPHOGLYCOLATE PHOSPHATASE"/>
    <property type="match status" value="1"/>
</dbReference>
<keyword evidence="8" id="KW-0460">Magnesium</keyword>
<comment type="cofactor">
    <cofactor evidence="2">
        <name>Mg(2+)</name>
        <dbReference type="ChEBI" id="CHEBI:18420"/>
    </cofactor>
</comment>
<keyword evidence="6" id="KW-0479">Metal-binding</keyword>
<sequence length="241" mass="25465">MEGNCVNKVFGTSGDRCGWPQAMLFDLDGTLIDSVADIATSVNLLLAKENLPPLSVDEVHAMIGNGMAKLVERAFKARDIVLEGEGLVAMTARMMDIYKDHLTEETILLEGAEDMLCAYSAAGVRIAVVTNKPEAFSRRILEHFGLGDVIHCVVGGDTGPERKPAPDMLLHAAAELDLHASKAMMVGDSPADIGAAVAAGMVSVAVRGGYTTVPVDELGADLVIDSLRQLPAAIEKLKEPA</sequence>
<gene>
    <name evidence="10" type="primary">gph</name>
    <name evidence="10" type="ORF">HK439_16095</name>
</gene>
<dbReference type="InterPro" id="IPR023198">
    <property type="entry name" value="PGP-like_dom2"/>
</dbReference>
<dbReference type="GO" id="GO:0005975">
    <property type="term" value="P:carbohydrate metabolic process"/>
    <property type="evidence" value="ECO:0007669"/>
    <property type="project" value="InterPro"/>
</dbReference>
<dbReference type="InterPro" id="IPR023214">
    <property type="entry name" value="HAD_sf"/>
</dbReference>
<organism evidence="10 11">
    <name type="scientific">Roseibium aggregatum</name>
    <dbReference type="NCBI Taxonomy" id="187304"/>
    <lineage>
        <taxon>Bacteria</taxon>
        <taxon>Pseudomonadati</taxon>
        <taxon>Pseudomonadota</taxon>
        <taxon>Alphaproteobacteria</taxon>
        <taxon>Hyphomicrobiales</taxon>
        <taxon>Stappiaceae</taxon>
        <taxon>Roseibium</taxon>
    </lineage>
</organism>
<protein>
    <recommendedName>
        <fullName evidence="5">phosphoglycolate phosphatase</fullName>
        <ecNumber evidence="5">3.1.3.18</ecNumber>
    </recommendedName>
</protein>
<dbReference type="InterPro" id="IPR036412">
    <property type="entry name" value="HAD-like_sf"/>
</dbReference>
<dbReference type="GO" id="GO:0006281">
    <property type="term" value="P:DNA repair"/>
    <property type="evidence" value="ECO:0007669"/>
    <property type="project" value="TreeGrafter"/>
</dbReference>
<dbReference type="Pfam" id="PF13419">
    <property type="entry name" value="HAD_2"/>
    <property type="match status" value="1"/>
</dbReference>
<dbReference type="PANTHER" id="PTHR43434">
    <property type="entry name" value="PHOSPHOGLYCOLATE PHOSPHATASE"/>
    <property type="match status" value="1"/>
</dbReference>
<evidence type="ECO:0000256" key="6">
    <source>
        <dbReference type="ARBA" id="ARBA00022723"/>
    </source>
</evidence>
<evidence type="ECO:0000256" key="5">
    <source>
        <dbReference type="ARBA" id="ARBA00013078"/>
    </source>
</evidence>
<evidence type="ECO:0000313" key="10">
    <source>
        <dbReference type="EMBL" id="MBD1547789.1"/>
    </source>
</evidence>
<keyword evidence="7 10" id="KW-0378">Hydrolase</keyword>
<dbReference type="InterPro" id="IPR041492">
    <property type="entry name" value="HAD_2"/>
</dbReference>
<evidence type="ECO:0000256" key="4">
    <source>
        <dbReference type="ARBA" id="ARBA00006171"/>
    </source>
</evidence>
<dbReference type="Proteomes" id="UP000598467">
    <property type="component" value="Unassembled WGS sequence"/>
</dbReference>
<comment type="pathway">
    <text evidence="3">Organic acid metabolism; glycolate biosynthesis; glycolate from 2-phosphoglycolate: step 1/1.</text>
</comment>
<dbReference type="NCBIfam" id="TIGR01509">
    <property type="entry name" value="HAD-SF-IA-v3"/>
    <property type="match status" value="1"/>
</dbReference>
<dbReference type="AlphaFoldDB" id="A0A926NWP7"/>
<evidence type="ECO:0000313" key="11">
    <source>
        <dbReference type="Proteomes" id="UP000598467"/>
    </source>
</evidence>
<comment type="catalytic activity">
    <reaction evidence="1">
        <text>2-phosphoglycolate + H2O = glycolate + phosphate</text>
        <dbReference type="Rhea" id="RHEA:14369"/>
        <dbReference type="ChEBI" id="CHEBI:15377"/>
        <dbReference type="ChEBI" id="CHEBI:29805"/>
        <dbReference type="ChEBI" id="CHEBI:43474"/>
        <dbReference type="ChEBI" id="CHEBI:58033"/>
        <dbReference type="EC" id="3.1.3.18"/>
    </reaction>
</comment>
<evidence type="ECO:0000256" key="3">
    <source>
        <dbReference type="ARBA" id="ARBA00004818"/>
    </source>
</evidence>
<dbReference type="EMBL" id="JABFCZ010000017">
    <property type="protein sequence ID" value="MBD1547789.1"/>
    <property type="molecule type" value="Genomic_DNA"/>
</dbReference>